<evidence type="ECO:0000313" key="6">
    <source>
        <dbReference type="Proteomes" id="UP001156691"/>
    </source>
</evidence>
<dbReference type="Gene3D" id="3.40.1410.10">
    <property type="entry name" value="Chorismate lyase-like"/>
    <property type="match status" value="1"/>
</dbReference>
<evidence type="ECO:0000256" key="3">
    <source>
        <dbReference type="ARBA" id="ARBA00023163"/>
    </source>
</evidence>
<dbReference type="PRINTS" id="PR00035">
    <property type="entry name" value="HTHGNTR"/>
</dbReference>
<dbReference type="RefSeq" id="WP_284341222.1">
    <property type="nucleotide sequence ID" value="NZ_BSNS01000012.1"/>
</dbReference>
<evidence type="ECO:0000256" key="1">
    <source>
        <dbReference type="ARBA" id="ARBA00023015"/>
    </source>
</evidence>
<evidence type="ECO:0000313" key="5">
    <source>
        <dbReference type="EMBL" id="GLQ55810.1"/>
    </source>
</evidence>
<keyword evidence="3" id="KW-0804">Transcription</keyword>
<sequence length="247" mass="27660">MTATIHDFHDRSPLYLQVRELIRQKALGGEIVDDSGRLMTEAELVAYFGVSRVTVRNALAPLVESGMFDRTPGRGTFLRSNQAERWVGRLLGFQEAITEAGFRPGARILDMGMTSECDQAVRDALEEPAVWQLKRVRYANDTPIAIEWAFYPPGIGAELAGRDLLSIRMYEVFEKELGLEIKAAEQVIGARLSDRDEEVALGLASTGALIAMTRVTRTSDGRAIEFLRAVYRPDYFQFSIKLNRSKV</sequence>
<dbReference type="SMART" id="SM00345">
    <property type="entry name" value="HTH_GNTR"/>
    <property type="match status" value="1"/>
</dbReference>
<dbReference type="PROSITE" id="PS50949">
    <property type="entry name" value="HTH_GNTR"/>
    <property type="match status" value="1"/>
</dbReference>
<protein>
    <submittedName>
        <fullName evidence="5">GntR family transcriptional regulator</fullName>
    </submittedName>
</protein>
<dbReference type="SUPFAM" id="SSF64288">
    <property type="entry name" value="Chorismate lyase-like"/>
    <property type="match status" value="1"/>
</dbReference>
<dbReference type="InterPro" id="IPR036388">
    <property type="entry name" value="WH-like_DNA-bd_sf"/>
</dbReference>
<dbReference type="InterPro" id="IPR000524">
    <property type="entry name" value="Tscrpt_reg_HTH_GntR"/>
</dbReference>
<comment type="caution">
    <text evidence="5">The sequence shown here is derived from an EMBL/GenBank/DDBJ whole genome shotgun (WGS) entry which is preliminary data.</text>
</comment>
<gene>
    <name evidence="5" type="ORF">GCM10010862_30690</name>
</gene>
<dbReference type="Pfam" id="PF00392">
    <property type="entry name" value="GntR"/>
    <property type="match status" value="1"/>
</dbReference>
<dbReference type="PANTHER" id="PTHR44846:SF1">
    <property type="entry name" value="MANNOSYL-D-GLYCERATE TRANSPORT_METABOLISM SYSTEM REPRESSOR MNGR-RELATED"/>
    <property type="match status" value="1"/>
</dbReference>
<dbReference type="InterPro" id="IPR050679">
    <property type="entry name" value="Bact_HTH_transcr_reg"/>
</dbReference>
<dbReference type="InterPro" id="IPR036390">
    <property type="entry name" value="WH_DNA-bd_sf"/>
</dbReference>
<dbReference type="InterPro" id="IPR011663">
    <property type="entry name" value="UTRA"/>
</dbReference>
<feature type="domain" description="HTH gntR-type" evidence="4">
    <location>
        <begin position="12"/>
        <end position="81"/>
    </location>
</feature>
<dbReference type="Gene3D" id="1.10.10.10">
    <property type="entry name" value="Winged helix-like DNA-binding domain superfamily/Winged helix DNA-binding domain"/>
    <property type="match status" value="1"/>
</dbReference>
<keyword evidence="6" id="KW-1185">Reference proteome</keyword>
<dbReference type="Proteomes" id="UP001156691">
    <property type="component" value="Unassembled WGS sequence"/>
</dbReference>
<keyword evidence="2" id="KW-0238">DNA-binding</keyword>
<accession>A0ABQ5W897</accession>
<dbReference type="PANTHER" id="PTHR44846">
    <property type="entry name" value="MANNOSYL-D-GLYCERATE TRANSPORT/METABOLISM SYSTEM REPRESSOR MNGR-RELATED"/>
    <property type="match status" value="1"/>
</dbReference>
<evidence type="ECO:0000259" key="4">
    <source>
        <dbReference type="PROSITE" id="PS50949"/>
    </source>
</evidence>
<dbReference type="InterPro" id="IPR028978">
    <property type="entry name" value="Chorismate_lyase_/UTRA_dom_sf"/>
</dbReference>
<evidence type="ECO:0000256" key="2">
    <source>
        <dbReference type="ARBA" id="ARBA00023125"/>
    </source>
</evidence>
<dbReference type="CDD" id="cd07377">
    <property type="entry name" value="WHTH_GntR"/>
    <property type="match status" value="1"/>
</dbReference>
<reference evidence="6" key="1">
    <citation type="journal article" date="2019" name="Int. J. Syst. Evol. Microbiol.">
        <title>The Global Catalogue of Microorganisms (GCM) 10K type strain sequencing project: providing services to taxonomists for standard genome sequencing and annotation.</title>
        <authorList>
            <consortium name="The Broad Institute Genomics Platform"/>
            <consortium name="The Broad Institute Genome Sequencing Center for Infectious Disease"/>
            <person name="Wu L."/>
            <person name="Ma J."/>
        </authorList>
    </citation>
    <scope>NUCLEOTIDE SEQUENCE [LARGE SCALE GENOMIC DNA]</scope>
    <source>
        <strain evidence="6">NBRC 112416</strain>
    </source>
</reference>
<organism evidence="5 6">
    <name type="scientific">Devosia nitrariae</name>
    <dbReference type="NCBI Taxonomy" id="2071872"/>
    <lineage>
        <taxon>Bacteria</taxon>
        <taxon>Pseudomonadati</taxon>
        <taxon>Pseudomonadota</taxon>
        <taxon>Alphaproteobacteria</taxon>
        <taxon>Hyphomicrobiales</taxon>
        <taxon>Devosiaceae</taxon>
        <taxon>Devosia</taxon>
    </lineage>
</organism>
<dbReference type="SUPFAM" id="SSF46785">
    <property type="entry name" value="Winged helix' DNA-binding domain"/>
    <property type="match status" value="1"/>
</dbReference>
<keyword evidence="1" id="KW-0805">Transcription regulation</keyword>
<proteinExistence type="predicted"/>
<dbReference type="Pfam" id="PF07702">
    <property type="entry name" value="UTRA"/>
    <property type="match status" value="1"/>
</dbReference>
<dbReference type="SMART" id="SM00866">
    <property type="entry name" value="UTRA"/>
    <property type="match status" value="1"/>
</dbReference>
<dbReference type="EMBL" id="BSNS01000012">
    <property type="protein sequence ID" value="GLQ55810.1"/>
    <property type="molecule type" value="Genomic_DNA"/>
</dbReference>
<name>A0ABQ5W897_9HYPH</name>